<evidence type="ECO:0000256" key="1">
    <source>
        <dbReference type="ARBA" id="ARBA00022468"/>
    </source>
</evidence>
<dbReference type="OrthoDB" id="79452at2759"/>
<feature type="compositionally biased region" description="Polar residues" evidence="2">
    <location>
        <begin position="903"/>
        <end position="914"/>
    </location>
</feature>
<dbReference type="Proteomes" id="UP000008820">
    <property type="component" value="Chromosome 1"/>
</dbReference>
<accession>A0A1S4G225</accession>
<dbReference type="InterPro" id="IPR008936">
    <property type="entry name" value="Rho_GTPase_activation_prot"/>
</dbReference>
<sequence>MRKMHIAYPHPAMEEGVGQLSSASLLAERNKYNSAHEDEDDEGDNGAGKRRRRWQQRQQPGCLSDGIGHGSSAVPLLGGGDRDANDSSATKVLNEGCRSANFYENVFNEGLIHQQQLSFGGSGYGKLRKCEENIYENICEDCGRLYSAEKCAFCAVEDAEDVDRTKKSSKYSAKFQEFLGNFRIRPVRLGGGVTGSTIQGKRKLCKSDIVHNVDGFEDVFRTNKSFDLGEICRMRNDARSQVSVDEETADERKADRALHKSEDRLTLAAPAAKHHITQSSTSALTAAAAADTTSAAAQEKASLGSAPLKVRRSVSENLIDFSDSRKGETVYENLSRCSWLSVVDRRQLVRELAGLEGASDVFPVNEWMMSLLTGAEDYDDDIVTYHVKSIPSATFNDIGVNYGNGGKYSGKGDCTGDISYKVKEFRQNVINNQKRRKLEGYPRRSFDPVVISFCGSEFESSSETSKDDVRSDGTLTPYSQELGDKSEFVAGLLNIFEAVLNREKEDTAQNNAADSNGHANDVISPYWTQVNELDSDCNSRLSHNKQLERCSKPSAKHIAVQKHLLAVSLCRVVITYERQFRAFLLVVTLEEAVRNRKFALNRRKTYLSIMTHECHSSTSALRESVEIDRYFQFLENNRDMINLLAIHRRRRRKGELISPEVQSNSSNEISCSSSTSGVVSDCGTSQDENIYQQIWTCKTEGTEPVYESPQENIYESIRIEPAQDENEWEVVDDFAFSKSARRTLSQQPPPVPNRNIRHPLDRYKNVCILYNPIEPKTNRIFYNYRRDYIFDYRKTSDDSDDSSASSCIDDDEELDFSESCADSEDYGDGEVVEEEPNNSGKRISQSREIPEKHSCYSVPDCVQYWKFMLLNVNYNDDEEDVIMTEKTLAVISQNIDKTVFPTVPQQSSPTTIQKPPQPLSPGVPHSPTFSGPAANKPQIPVSDSCVGTYTSKSAENLPDVVAPQEKEKSPNPKRERMRDKLMNALPSMNSSRHPNDGLVFGVELSLVEQDDKFKVPRFVVECVEILKEQENIETSGLYRASGNKNSIENIKKKLNEKRSPKKYEFLKKQDVHSLTGSLKLFFRELKSPLIAKDVYESCVQQTKDEVKTIEQIKLSIAKMELINRNTLHYLIRHLKCVHQHSDVNMMNSSNLAIVWGACLFASTLGLMESYENNDLGKINTLVKQLIDHYDKIFYDDKSD</sequence>
<dbReference type="PROSITE" id="PS50238">
    <property type="entry name" value="RHOGAP"/>
    <property type="match status" value="1"/>
</dbReference>
<dbReference type="PANTHER" id="PTHR23176:SF129">
    <property type="entry name" value="RHO GTPASE ACTIVATING PROTEIN AT 16F, ISOFORM E-RELATED"/>
    <property type="match status" value="1"/>
</dbReference>
<feature type="region of interest" description="Disordered" evidence="2">
    <location>
        <begin position="33"/>
        <end position="87"/>
    </location>
</feature>
<dbReference type="GO" id="GO:0007165">
    <property type="term" value="P:signal transduction"/>
    <property type="evidence" value="ECO:0007669"/>
    <property type="project" value="InterPro"/>
</dbReference>
<dbReference type="AlphaFoldDB" id="A0A1S4G225"/>
<dbReference type="EnsemblMetazoa" id="AAEL014335-RA">
    <property type="protein sequence ID" value="AAEL014335-PA"/>
    <property type="gene ID" value="AAEL014335"/>
</dbReference>
<dbReference type="InterPro" id="IPR050729">
    <property type="entry name" value="Rho-GAP"/>
</dbReference>
<feature type="compositionally biased region" description="Polar residues" evidence="2">
    <location>
        <begin position="945"/>
        <end position="954"/>
    </location>
</feature>
<feature type="compositionally biased region" description="Acidic residues" evidence="2">
    <location>
        <begin position="808"/>
        <end position="836"/>
    </location>
</feature>
<dbReference type="GO" id="GO:0005096">
    <property type="term" value="F:GTPase activator activity"/>
    <property type="evidence" value="ECO:0007669"/>
    <property type="project" value="UniProtKB-KW"/>
</dbReference>
<evidence type="ECO:0000313" key="3">
    <source>
        <dbReference type="EnsemblMetazoa" id="AAEL014335-PA"/>
    </source>
</evidence>
<feature type="compositionally biased region" description="Basic and acidic residues" evidence="2">
    <location>
        <begin position="964"/>
        <end position="976"/>
    </location>
</feature>
<dbReference type="SUPFAM" id="SSF48350">
    <property type="entry name" value="GTPase activation domain, GAP"/>
    <property type="match status" value="1"/>
</dbReference>
<proteinExistence type="predicted"/>
<name>A0A1S4G225_AEDAE</name>
<dbReference type="Gene3D" id="1.10.555.10">
    <property type="entry name" value="Rho GTPase activation protein"/>
    <property type="match status" value="1"/>
</dbReference>
<dbReference type="PANTHER" id="PTHR23176">
    <property type="entry name" value="RHO/RAC/CDC GTPASE-ACTIVATING PROTEIN"/>
    <property type="match status" value="1"/>
</dbReference>
<feature type="region of interest" description="Disordered" evidence="2">
    <location>
        <begin position="795"/>
        <end position="849"/>
    </location>
</feature>
<dbReference type="InterPro" id="IPR000198">
    <property type="entry name" value="RhoGAP_dom"/>
</dbReference>
<dbReference type="GO" id="GO:0005737">
    <property type="term" value="C:cytoplasm"/>
    <property type="evidence" value="ECO:0007669"/>
    <property type="project" value="TreeGrafter"/>
</dbReference>
<dbReference type="CDD" id="cd00159">
    <property type="entry name" value="RhoGAP"/>
    <property type="match status" value="1"/>
</dbReference>
<feature type="compositionally biased region" description="Polar residues" evidence="2">
    <location>
        <begin position="837"/>
        <end position="847"/>
    </location>
</feature>
<protein>
    <submittedName>
        <fullName evidence="3">Uncharacterized protein</fullName>
    </submittedName>
</protein>
<dbReference type="SMART" id="SM00324">
    <property type="entry name" value="RhoGAP"/>
    <property type="match status" value="1"/>
</dbReference>
<gene>
    <name evidence="3" type="primary">5564185</name>
</gene>
<dbReference type="Pfam" id="PF00620">
    <property type="entry name" value="RhoGAP"/>
    <property type="match status" value="1"/>
</dbReference>
<dbReference type="VEuPathDB" id="VectorBase:AAEL014335"/>
<keyword evidence="1" id="KW-0343">GTPase activation</keyword>
<dbReference type="InParanoid" id="A0A1S4G225"/>
<reference evidence="3 4" key="1">
    <citation type="submission" date="2017-06" db="EMBL/GenBank/DDBJ databases">
        <title>Aedes aegypti genome working group (AGWG) sequencing and assembly.</title>
        <authorList>
            <consortium name="Aedes aegypti Genome Working Group (AGWG)"/>
            <person name="Matthews B.J."/>
        </authorList>
    </citation>
    <scope>NUCLEOTIDE SEQUENCE [LARGE SCALE GENOMIC DNA]</scope>
    <source>
        <strain evidence="3 4">LVP_AGWG</strain>
    </source>
</reference>
<feature type="region of interest" description="Disordered" evidence="2">
    <location>
        <begin position="901"/>
        <end position="976"/>
    </location>
</feature>
<reference evidence="3" key="2">
    <citation type="submission" date="2020-05" db="UniProtKB">
        <authorList>
            <consortium name="EnsemblMetazoa"/>
        </authorList>
    </citation>
    <scope>IDENTIFICATION</scope>
    <source>
        <strain evidence="3">LVP_AGWG</strain>
    </source>
</reference>
<evidence type="ECO:0000256" key="2">
    <source>
        <dbReference type="SAM" id="MobiDB-lite"/>
    </source>
</evidence>
<organism evidence="3 4">
    <name type="scientific">Aedes aegypti</name>
    <name type="common">Yellowfever mosquito</name>
    <name type="synonym">Culex aegypti</name>
    <dbReference type="NCBI Taxonomy" id="7159"/>
    <lineage>
        <taxon>Eukaryota</taxon>
        <taxon>Metazoa</taxon>
        <taxon>Ecdysozoa</taxon>
        <taxon>Arthropoda</taxon>
        <taxon>Hexapoda</taxon>
        <taxon>Insecta</taxon>
        <taxon>Pterygota</taxon>
        <taxon>Neoptera</taxon>
        <taxon>Endopterygota</taxon>
        <taxon>Diptera</taxon>
        <taxon>Nematocera</taxon>
        <taxon>Culicoidea</taxon>
        <taxon>Culicidae</taxon>
        <taxon>Culicinae</taxon>
        <taxon>Aedini</taxon>
        <taxon>Aedes</taxon>
        <taxon>Stegomyia</taxon>
    </lineage>
</organism>
<keyword evidence="4" id="KW-1185">Reference proteome</keyword>
<evidence type="ECO:0000313" key="4">
    <source>
        <dbReference type="Proteomes" id="UP000008820"/>
    </source>
</evidence>